<dbReference type="PANTHER" id="PTHR42673">
    <property type="entry name" value="MALEYLACETOACETATE ISOMERASE"/>
    <property type="match status" value="1"/>
</dbReference>
<reference evidence="3 4" key="1">
    <citation type="submission" date="2020-04" db="EMBL/GenBank/DDBJ databases">
        <title>Description of novel Gluconacetobacter.</title>
        <authorList>
            <person name="Sombolestani A."/>
        </authorList>
    </citation>
    <scope>NUCLEOTIDE SEQUENCE [LARGE SCALE GENOMIC DNA]</scope>
    <source>
        <strain evidence="3 4">LMG 19747</strain>
    </source>
</reference>
<dbReference type="Proteomes" id="UP000589085">
    <property type="component" value="Unassembled WGS sequence"/>
</dbReference>
<dbReference type="GO" id="GO:0006749">
    <property type="term" value="P:glutathione metabolic process"/>
    <property type="evidence" value="ECO:0007669"/>
    <property type="project" value="TreeGrafter"/>
</dbReference>
<dbReference type="CDD" id="cd03043">
    <property type="entry name" value="GST_N_1"/>
    <property type="match status" value="1"/>
</dbReference>
<dbReference type="SFLD" id="SFLDS00019">
    <property type="entry name" value="Glutathione_Transferase_(cytos"/>
    <property type="match status" value="1"/>
</dbReference>
<comment type="caution">
    <text evidence="3">The sequence shown here is derived from an EMBL/GenBank/DDBJ whole genome shotgun (WGS) entry which is preliminary data.</text>
</comment>
<dbReference type="GO" id="GO:0006559">
    <property type="term" value="P:L-phenylalanine catabolic process"/>
    <property type="evidence" value="ECO:0007669"/>
    <property type="project" value="TreeGrafter"/>
</dbReference>
<dbReference type="SUPFAM" id="SSF47616">
    <property type="entry name" value="GST C-terminal domain-like"/>
    <property type="match status" value="1"/>
</dbReference>
<evidence type="ECO:0000259" key="1">
    <source>
        <dbReference type="PROSITE" id="PS50404"/>
    </source>
</evidence>
<dbReference type="InterPro" id="IPR036282">
    <property type="entry name" value="Glutathione-S-Trfase_C_sf"/>
</dbReference>
<proteinExistence type="predicted"/>
<dbReference type="Gene3D" id="1.20.1050.10">
    <property type="match status" value="1"/>
</dbReference>
<dbReference type="CDD" id="cd03194">
    <property type="entry name" value="GST_C_3"/>
    <property type="match status" value="1"/>
</dbReference>
<dbReference type="Pfam" id="PF13409">
    <property type="entry name" value="GST_N_2"/>
    <property type="match status" value="1"/>
</dbReference>
<feature type="domain" description="GST N-terminal" evidence="1">
    <location>
        <begin position="4"/>
        <end position="84"/>
    </location>
</feature>
<feature type="domain" description="GST C-terminal" evidence="2">
    <location>
        <begin position="87"/>
        <end position="222"/>
    </location>
</feature>
<keyword evidence="3" id="KW-0808">Transferase</keyword>
<dbReference type="PANTHER" id="PTHR42673:SF4">
    <property type="entry name" value="MALEYLACETOACETATE ISOMERASE"/>
    <property type="match status" value="1"/>
</dbReference>
<sequence>MADGTLYIGTRRYSSWSLRGWLVVHLAGLDVDEVLIPLAGGGGTTAIRAVSPNGLVPYLEHHGARMWESLAIGEYCAEIAPGLWPTDRIARAHARSIAAEMHAGFRPLRVALPMNLGRPARPLAGGLADDVRADIARIDAILSETRAAYAQGGPYLFGAELTVADAMFAPVIARFLSYDVALSTGAADYAAFLRAHPLVARWYDDAAAEPEAWRLERYESIA</sequence>
<organism evidence="3 4">
    <name type="scientific">Gluconacetobacter sacchari</name>
    <dbReference type="NCBI Taxonomy" id="92759"/>
    <lineage>
        <taxon>Bacteria</taxon>
        <taxon>Pseudomonadati</taxon>
        <taxon>Pseudomonadota</taxon>
        <taxon>Alphaproteobacteria</taxon>
        <taxon>Acetobacterales</taxon>
        <taxon>Acetobacteraceae</taxon>
        <taxon>Gluconacetobacter</taxon>
    </lineage>
</organism>
<evidence type="ECO:0000259" key="2">
    <source>
        <dbReference type="PROSITE" id="PS50405"/>
    </source>
</evidence>
<accession>A0A7W4NQQ7</accession>
<dbReference type="RefSeq" id="WP_182997126.1">
    <property type="nucleotide sequence ID" value="NZ_JABEQJ010000009.1"/>
</dbReference>
<protein>
    <submittedName>
        <fullName evidence="3">Glutathione S-transferase family protein</fullName>
    </submittedName>
</protein>
<dbReference type="GO" id="GO:0004364">
    <property type="term" value="F:glutathione transferase activity"/>
    <property type="evidence" value="ECO:0007669"/>
    <property type="project" value="TreeGrafter"/>
</dbReference>
<dbReference type="SUPFAM" id="SSF52833">
    <property type="entry name" value="Thioredoxin-like"/>
    <property type="match status" value="1"/>
</dbReference>
<dbReference type="Gene3D" id="3.40.30.10">
    <property type="entry name" value="Glutaredoxin"/>
    <property type="match status" value="1"/>
</dbReference>
<dbReference type="InterPro" id="IPR036249">
    <property type="entry name" value="Thioredoxin-like_sf"/>
</dbReference>
<dbReference type="AlphaFoldDB" id="A0A7W4NQQ7"/>
<gene>
    <name evidence="3" type="ORF">HLH48_08810</name>
</gene>
<dbReference type="Pfam" id="PF13410">
    <property type="entry name" value="GST_C_2"/>
    <property type="match status" value="1"/>
</dbReference>
<dbReference type="InterPro" id="IPR010987">
    <property type="entry name" value="Glutathione-S-Trfase_C-like"/>
</dbReference>
<name>A0A7W4NQQ7_9PROT</name>
<dbReference type="EMBL" id="JABEQJ010000009">
    <property type="protein sequence ID" value="MBB2160273.1"/>
    <property type="molecule type" value="Genomic_DNA"/>
</dbReference>
<dbReference type="GO" id="GO:0016034">
    <property type="term" value="F:maleylacetoacetate isomerase activity"/>
    <property type="evidence" value="ECO:0007669"/>
    <property type="project" value="TreeGrafter"/>
</dbReference>
<dbReference type="InterPro" id="IPR040079">
    <property type="entry name" value="Glutathione_S-Trfase"/>
</dbReference>
<evidence type="ECO:0000313" key="3">
    <source>
        <dbReference type="EMBL" id="MBB2160273.1"/>
    </source>
</evidence>
<dbReference type="PROSITE" id="PS50405">
    <property type="entry name" value="GST_CTER"/>
    <property type="match status" value="1"/>
</dbReference>
<dbReference type="InterPro" id="IPR004045">
    <property type="entry name" value="Glutathione_S-Trfase_N"/>
</dbReference>
<evidence type="ECO:0000313" key="4">
    <source>
        <dbReference type="Proteomes" id="UP000589085"/>
    </source>
</evidence>
<dbReference type="PROSITE" id="PS50404">
    <property type="entry name" value="GST_NTER"/>
    <property type="match status" value="1"/>
</dbReference>